<gene>
    <name evidence="1" type="ORF">HMPREF1016_02732</name>
</gene>
<dbReference type="AlphaFoldDB" id="E5X1C6"/>
<accession>E5X1C6</accession>
<dbReference type="EMBL" id="ACWG01000033">
    <property type="protein sequence ID" value="EFV29231.1"/>
    <property type="molecule type" value="Genomic_DNA"/>
</dbReference>
<organism evidence="1 2">
    <name type="scientific">Bacteroides eggerthii 1_2_48FAA</name>
    <dbReference type="NCBI Taxonomy" id="665953"/>
    <lineage>
        <taxon>Bacteria</taxon>
        <taxon>Pseudomonadati</taxon>
        <taxon>Bacteroidota</taxon>
        <taxon>Bacteroidia</taxon>
        <taxon>Bacteroidales</taxon>
        <taxon>Bacteroidaceae</taxon>
        <taxon>Bacteroides</taxon>
    </lineage>
</organism>
<comment type="caution">
    <text evidence="1">The sequence shown here is derived from an EMBL/GenBank/DDBJ whole genome shotgun (WGS) entry which is preliminary data.</text>
</comment>
<dbReference type="Proteomes" id="UP000003246">
    <property type="component" value="Unassembled WGS sequence"/>
</dbReference>
<reference evidence="1 2" key="1">
    <citation type="submission" date="2010-10" db="EMBL/GenBank/DDBJ databases">
        <title>The Genome Sequence of Bacteroides eggerthii strain 1_2_48FAA.</title>
        <authorList>
            <consortium name="The Broad Institute Genome Sequencing Platform"/>
            <person name="Ward D."/>
            <person name="Earl A."/>
            <person name="Feldgarden M."/>
            <person name="Young S.K."/>
            <person name="Gargeya S."/>
            <person name="Zeng Q."/>
            <person name="Alvarado L."/>
            <person name="Berlin A."/>
            <person name="Bochicchio J."/>
            <person name="Chapman S.B."/>
            <person name="Chen Z."/>
            <person name="Freedman E."/>
            <person name="Gellesch M."/>
            <person name="Goldberg J."/>
            <person name="Griggs A."/>
            <person name="Gujja S."/>
            <person name="Heilman E."/>
            <person name="Heiman D."/>
            <person name="Howarth C."/>
            <person name="Mehta T."/>
            <person name="Neiman D."/>
            <person name="Pearson M."/>
            <person name="Roberts A."/>
            <person name="Saif S."/>
            <person name="Shea T."/>
            <person name="Shenoy N."/>
            <person name="Sisk P."/>
            <person name="Stolte C."/>
            <person name="Sykes S."/>
            <person name="White J."/>
            <person name="Yandava C."/>
            <person name="Allen-Vercoe E."/>
            <person name="Ambrose C."/>
            <person name="Strauss J."/>
            <person name="Daigneault M."/>
            <person name="Haas B."/>
            <person name="Nusbaum C."/>
            <person name="Birren B."/>
        </authorList>
    </citation>
    <scope>NUCLEOTIDE SEQUENCE [LARGE SCALE GENOMIC DNA]</scope>
    <source>
        <strain evidence="1 2">1_2_48FAA</strain>
    </source>
</reference>
<sequence>MMTIYSEISEMSISKAQQLDTHAEIYNEINQLEVKKLIDKDFSCIKSIDWGNTPKEEIDRQTYFAITDE</sequence>
<name>E5X1C6_9BACE</name>
<protein>
    <submittedName>
        <fullName evidence="1">Uncharacterized protein</fullName>
    </submittedName>
</protein>
<proteinExistence type="predicted"/>
<dbReference type="HOGENOM" id="CLU_2767194_0_0_10"/>
<evidence type="ECO:0000313" key="2">
    <source>
        <dbReference type="Proteomes" id="UP000003246"/>
    </source>
</evidence>
<evidence type="ECO:0000313" key="1">
    <source>
        <dbReference type="EMBL" id="EFV29231.1"/>
    </source>
</evidence>
<dbReference type="RefSeq" id="WP_004294652.1">
    <property type="nucleotide sequence ID" value="NZ_AKBX01000006.1"/>
</dbReference>